<evidence type="ECO:0000256" key="3">
    <source>
        <dbReference type="ARBA" id="ARBA00022475"/>
    </source>
</evidence>
<evidence type="ECO:0000256" key="8">
    <source>
        <dbReference type="SAM" id="Phobius"/>
    </source>
</evidence>
<comment type="subcellular location">
    <subcellularLocation>
        <location evidence="1">Cell membrane</location>
        <topology evidence="1">Multi-pass membrane protein</topology>
    </subcellularLocation>
</comment>
<gene>
    <name evidence="9" type="ORF">JOE61_003768</name>
</gene>
<dbReference type="PANTHER" id="PTHR30250">
    <property type="entry name" value="PST FAMILY PREDICTED COLANIC ACID TRANSPORTER"/>
    <property type="match status" value="1"/>
</dbReference>
<comment type="caution">
    <text evidence="9">The sequence shown here is derived from an EMBL/GenBank/DDBJ whole genome shotgun (WGS) entry which is preliminary data.</text>
</comment>
<keyword evidence="6 8" id="KW-0472">Membrane</keyword>
<evidence type="ECO:0000256" key="1">
    <source>
        <dbReference type="ARBA" id="ARBA00004651"/>
    </source>
</evidence>
<dbReference type="RefSeq" id="WP_193667413.1">
    <property type="nucleotide sequence ID" value="NZ_JACDTV010000002.1"/>
</dbReference>
<sequence>MTASTRARTSPAPATPHDPAGSTARGALWLATNGVVVKAAHTVVLLTLAALLTPSALGLVALGSLVANVAAILGTLGTASALVHLEGSTQRVERAARTALSLGLVTSSALAALLWATAPLLASSLRADDGGAAVIRGLTVVLPCLAVAGVTTELLRRRLAFARRIVPDTVSAVVGAVVAIALVIQGVGVMALVAGQVTQAVLMMLLAWVVHRPVLPGWDRADARALVSFGAPFSGAHLLEVVQLNLDYLLVARVLGALALGHYSLSYRIANMPYLMVAVVVTGAAFPYLCRARGADRARAAEVALGVTFSLMLPACLLLALLADDLVLLGAEWAPATPVLALLAGYALLLALLQVCLTVLNAAGRPGVAMAVRLVHLLVLGLTLLVVVDRGIVSVALAQVVVVAAVALPALALARRAVPGTSAARLGADVRPALVASVAMALAVLALRGLDPVAGGGVVALGATTLVAVLVFLIVLRAVGADAWRAVLELLRRREVLA</sequence>
<feature type="transmembrane region" description="Helical" evidence="8">
    <location>
        <begin position="343"/>
        <end position="363"/>
    </location>
</feature>
<keyword evidence="4 8" id="KW-0812">Transmembrane</keyword>
<feature type="transmembrane region" description="Helical" evidence="8">
    <location>
        <begin position="370"/>
        <end position="388"/>
    </location>
</feature>
<feature type="transmembrane region" description="Helical" evidence="8">
    <location>
        <begin position="426"/>
        <end position="447"/>
    </location>
</feature>
<evidence type="ECO:0000256" key="7">
    <source>
        <dbReference type="SAM" id="MobiDB-lite"/>
    </source>
</evidence>
<feature type="transmembrane region" description="Helical" evidence="8">
    <location>
        <begin position="453"/>
        <end position="476"/>
    </location>
</feature>
<dbReference type="PANTHER" id="PTHR30250:SF10">
    <property type="entry name" value="LIPOPOLYSACCHARIDE BIOSYNTHESIS PROTEIN WZXC"/>
    <property type="match status" value="1"/>
</dbReference>
<dbReference type="EMBL" id="JAFBBZ010000001">
    <property type="protein sequence ID" value="MBM7509954.1"/>
    <property type="molecule type" value="Genomic_DNA"/>
</dbReference>
<feature type="region of interest" description="Disordered" evidence="7">
    <location>
        <begin position="1"/>
        <end position="21"/>
    </location>
</feature>
<keyword evidence="3" id="KW-1003">Cell membrane</keyword>
<keyword evidence="5 8" id="KW-1133">Transmembrane helix</keyword>
<comment type="similarity">
    <text evidence="2">Belongs to the polysaccharide synthase family.</text>
</comment>
<feature type="transmembrane region" description="Helical" evidence="8">
    <location>
        <begin position="271"/>
        <end position="290"/>
    </location>
</feature>
<dbReference type="InterPro" id="IPR050833">
    <property type="entry name" value="Poly_Biosynth_Transport"/>
</dbReference>
<evidence type="ECO:0000313" key="10">
    <source>
        <dbReference type="Proteomes" id="UP000732378"/>
    </source>
</evidence>
<feature type="transmembrane region" description="Helical" evidence="8">
    <location>
        <begin position="35"/>
        <end position="53"/>
    </location>
</feature>
<feature type="transmembrane region" description="Helical" evidence="8">
    <location>
        <begin position="302"/>
        <end position="323"/>
    </location>
</feature>
<name>A0ABS2MFJ7_9ACTN</name>
<organism evidence="9 10">
    <name type="scientific">Nocardioides salarius</name>
    <dbReference type="NCBI Taxonomy" id="374513"/>
    <lineage>
        <taxon>Bacteria</taxon>
        <taxon>Bacillati</taxon>
        <taxon>Actinomycetota</taxon>
        <taxon>Actinomycetes</taxon>
        <taxon>Propionibacteriales</taxon>
        <taxon>Nocardioidaceae</taxon>
        <taxon>Nocardioides</taxon>
    </lineage>
</organism>
<evidence type="ECO:0000256" key="5">
    <source>
        <dbReference type="ARBA" id="ARBA00022989"/>
    </source>
</evidence>
<protein>
    <submittedName>
        <fullName evidence="9">O-antigen/teichoic acid export membrane protein</fullName>
    </submittedName>
</protein>
<evidence type="ECO:0000256" key="6">
    <source>
        <dbReference type="ARBA" id="ARBA00023136"/>
    </source>
</evidence>
<accession>A0ABS2MFJ7</accession>
<feature type="transmembrane region" description="Helical" evidence="8">
    <location>
        <begin position="130"/>
        <end position="153"/>
    </location>
</feature>
<dbReference type="Pfam" id="PF13440">
    <property type="entry name" value="Polysacc_synt_3"/>
    <property type="match status" value="1"/>
</dbReference>
<feature type="transmembrane region" description="Helical" evidence="8">
    <location>
        <begin position="165"/>
        <end position="184"/>
    </location>
</feature>
<feature type="transmembrane region" description="Helical" evidence="8">
    <location>
        <begin position="394"/>
        <end position="414"/>
    </location>
</feature>
<keyword evidence="10" id="KW-1185">Reference proteome</keyword>
<evidence type="ECO:0000256" key="4">
    <source>
        <dbReference type="ARBA" id="ARBA00022692"/>
    </source>
</evidence>
<feature type="transmembrane region" description="Helical" evidence="8">
    <location>
        <begin position="59"/>
        <end position="83"/>
    </location>
</feature>
<evidence type="ECO:0000313" key="9">
    <source>
        <dbReference type="EMBL" id="MBM7509954.1"/>
    </source>
</evidence>
<dbReference type="Proteomes" id="UP000732378">
    <property type="component" value="Unassembled WGS sequence"/>
</dbReference>
<feature type="transmembrane region" description="Helical" evidence="8">
    <location>
        <begin position="95"/>
        <end position="118"/>
    </location>
</feature>
<proteinExistence type="inferred from homology"/>
<evidence type="ECO:0000256" key="2">
    <source>
        <dbReference type="ARBA" id="ARBA00007430"/>
    </source>
</evidence>
<reference evidence="9 10" key="1">
    <citation type="submission" date="2021-01" db="EMBL/GenBank/DDBJ databases">
        <title>Sequencing the genomes of 1000 actinobacteria strains.</title>
        <authorList>
            <person name="Klenk H.-P."/>
        </authorList>
    </citation>
    <scope>NUCLEOTIDE SEQUENCE [LARGE SCALE GENOMIC DNA]</scope>
    <source>
        <strain evidence="9 10">DSM 18239</strain>
    </source>
</reference>